<organism evidence="1 2">
    <name type="scientific">Coniosporium uncinatum</name>
    <dbReference type="NCBI Taxonomy" id="93489"/>
    <lineage>
        <taxon>Eukaryota</taxon>
        <taxon>Fungi</taxon>
        <taxon>Dikarya</taxon>
        <taxon>Ascomycota</taxon>
        <taxon>Pezizomycotina</taxon>
        <taxon>Dothideomycetes</taxon>
        <taxon>Dothideomycetes incertae sedis</taxon>
        <taxon>Coniosporium</taxon>
    </lineage>
</organism>
<dbReference type="Proteomes" id="UP001186974">
    <property type="component" value="Unassembled WGS sequence"/>
</dbReference>
<comment type="caution">
    <text evidence="1">The sequence shown here is derived from an EMBL/GenBank/DDBJ whole genome shotgun (WGS) entry which is preliminary data.</text>
</comment>
<evidence type="ECO:0000313" key="2">
    <source>
        <dbReference type="Proteomes" id="UP001186974"/>
    </source>
</evidence>
<sequence length="381" mass="42013">RHGRWATAMLFFRRTFWLLQGLNARVALLMLEKLGMTYKPAWLVGLAGRKDRKDEKRTQTRRAARDDLGFWMLGEDGNLHLPADDNVDVETETRRLLEASQGPVPTNNQTETTIDDNLYNWWKHGGWWGQVDNSGDFQATPPNDDENEDDTTSMISMSTNNHDDENLDAWTDTESTSEGRRTPTQSNPYPRTSTAFSDHHHPAAPAAAELFNPTELADMLDPQTDADKQQAKILARHLRSSGGPMTRSRYRRTTDLERARVLSATAGQRSSSGGLLTMEEEERALEQFILSQREKKKAGDTTAGDGNGGGGGGTWDTGAGGMGAGGPSCVVCQSSPRTIMAWPCGCLSCCDECRVGLATRNFAACICCRTDVVAYSRLYVP</sequence>
<reference evidence="1" key="1">
    <citation type="submission" date="2024-09" db="EMBL/GenBank/DDBJ databases">
        <title>Black Yeasts Isolated from many extreme environments.</title>
        <authorList>
            <person name="Coleine C."/>
            <person name="Stajich J.E."/>
            <person name="Selbmann L."/>
        </authorList>
    </citation>
    <scope>NUCLEOTIDE SEQUENCE</scope>
    <source>
        <strain evidence="1">CCFEE 5737</strain>
    </source>
</reference>
<keyword evidence="2" id="KW-1185">Reference proteome</keyword>
<proteinExistence type="predicted"/>
<accession>A0ACC3DRH4</accession>
<name>A0ACC3DRH4_9PEZI</name>
<feature type="non-terminal residue" evidence="1">
    <location>
        <position position="1"/>
    </location>
</feature>
<evidence type="ECO:0000313" key="1">
    <source>
        <dbReference type="EMBL" id="KAK3079133.1"/>
    </source>
</evidence>
<gene>
    <name evidence="1" type="ORF">LTS18_005658</name>
</gene>
<dbReference type="EMBL" id="JAWDJW010001353">
    <property type="protein sequence ID" value="KAK3079133.1"/>
    <property type="molecule type" value="Genomic_DNA"/>
</dbReference>
<protein>
    <submittedName>
        <fullName evidence="1">Uncharacterized protein</fullName>
    </submittedName>
</protein>